<dbReference type="GO" id="GO:0016020">
    <property type="term" value="C:membrane"/>
    <property type="evidence" value="ECO:0007669"/>
    <property type="project" value="InterPro"/>
</dbReference>
<organism evidence="5 6">
    <name type="scientific">Pontibacillus litoralis JSM 072002</name>
    <dbReference type="NCBI Taxonomy" id="1385512"/>
    <lineage>
        <taxon>Bacteria</taxon>
        <taxon>Bacillati</taxon>
        <taxon>Bacillota</taxon>
        <taxon>Bacilli</taxon>
        <taxon>Bacillales</taxon>
        <taxon>Bacillaceae</taxon>
        <taxon>Pontibacillus</taxon>
    </lineage>
</organism>
<proteinExistence type="inferred from homology"/>
<feature type="transmembrane region" description="Helical" evidence="3">
    <location>
        <begin position="284"/>
        <end position="299"/>
    </location>
</feature>
<comment type="caution">
    <text evidence="5">The sequence shown here is derived from an EMBL/GenBank/DDBJ whole genome shotgun (WGS) entry which is preliminary data.</text>
</comment>
<name>A0A0A5G670_9BACI</name>
<dbReference type="eggNOG" id="COG0697">
    <property type="taxonomic scope" value="Bacteria"/>
</dbReference>
<dbReference type="Gene3D" id="1.10.3730.20">
    <property type="match status" value="1"/>
</dbReference>
<feature type="transmembrane region" description="Helical" evidence="3">
    <location>
        <begin position="188"/>
        <end position="205"/>
    </location>
</feature>
<feature type="transmembrane region" description="Helical" evidence="3">
    <location>
        <begin position="67"/>
        <end position="90"/>
    </location>
</feature>
<comment type="subcellular location">
    <subcellularLocation>
        <location evidence="1">Endomembrane system</location>
        <topology evidence="1">Multi-pass membrane protein</topology>
    </subcellularLocation>
</comment>
<feature type="transmembrane region" description="Helical" evidence="3">
    <location>
        <begin position="110"/>
        <end position="137"/>
    </location>
</feature>
<protein>
    <recommendedName>
        <fullName evidence="4">EamA domain-containing protein</fullName>
    </recommendedName>
</protein>
<dbReference type="STRING" id="1385512.N784_14785"/>
<feature type="transmembrane region" description="Helical" evidence="3">
    <location>
        <begin position="226"/>
        <end position="244"/>
    </location>
</feature>
<feature type="domain" description="EamA" evidence="4">
    <location>
        <begin position="1"/>
        <end position="137"/>
    </location>
</feature>
<evidence type="ECO:0000256" key="1">
    <source>
        <dbReference type="ARBA" id="ARBA00004127"/>
    </source>
</evidence>
<gene>
    <name evidence="5" type="ORF">N784_14785</name>
</gene>
<dbReference type="EMBL" id="AVPG01000006">
    <property type="protein sequence ID" value="KGX87509.1"/>
    <property type="molecule type" value="Genomic_DNA"/>
</dbReference>
<dbReference type="Pfam" id="PF00892">
    <property type="entry name" value="EamA"/>
    <property type="match status" value="2"/>
</dbReference>
<evidence type="ECO:0000313" key="6">
    <source>
        <dbReference type="Proteomes" id="UP000030401"/>
    </source>
</evidence>
<dbReference type="RefSeq" id="WP_036833267.1">
    <property type="nucleotide sequence ID" value="NZ_AVPG01000006.1"/>
</dbReference>
<dbReference type="SUPFAM" id="SSF103481">
    <property type="entry name" value="Multidrug resistance efflux transporter EmrE"/>
    <property type="match status" value="2"/>
</dbReference>
<evidence type="ECO:0000259" key="4">
    <source>
        <dbReference type="Pfam" id="PF00892"/>
    </source>
</evidence>
<dbReference type="Proteomes" id="UP000030401">
    <property type="component" value="Unassembled WGS sequence"/>
</dbReference>
<sequence length="300" mass="32542">MGILYALLSALMFSINNVIVKKGIMKHKSNDNGLLITVFINVVLLGVIYLVMLYLHNWQVVFSWSGVGYFALAGLCTTGIGRLTLFRSIAYIGPTKASAIRNTTPIFTTLFAVLFLNETIGFLPSIGILLMLGGVLLESFRNYQSATPSSDVQRMHSIGFRLAICAAIIFGIGQGIRKQGLIVLDDAFLGAWIGALASLLFVVTTQGLQGTLVDNMKASFRHFSPHFLIAGILTSFGPLFFFLATKSMQVSYVSVIAAIEPLLTMLISAIVMRNIESISVQTKVMVVLVVAGTILLTIHT</sequence>
<evidence type="ECO:0000256" key="3">
    <source>
        <dbReference type="SAM" id="Phobius"/>
    </source>
</evidence>
<keyword evidence="3" id="KW-1133">Transmembrane helix</keyword>
<feature type="domain" description="EamA" evidence="4">
    <location>
        <begin position="159"/>
        <end position="297"/>
    </location>
</feature>
<dbReference type="PANTHER" id="PTHR22911:SF137">
    <property type="entry name" value="SOLUTE CARRIER FAMILY 35 MEMBER G2-RELATED"/>
    <property type="match status" value="1"/>
</dbReference>
<dbReference type="PANTHER" id="PTHR22911">
    <property type="entry name" value="ACYL-MALONYL CONDENSING ENZYME-RELATED"/>
    <property type="match status" value="1"/>
</dbReference>
<evidence type="ECO:0000313" key="5">
    <source>
        <dbReference type="EMBL" id="KGX87509.1"/>
    </source>
</evidence>
<dbReference type="InterPro" id="IPR037185">
    <property type="entry name" value="EmrE-like"/>
</dbReference>
<feature type="transmembrane region" description="Helical" evidence="3">
    <location>
        <begin position="158"/>
        <end position="176"/>
    </location>
</feature>
<feature type="transmembrane region" description="Helical" evidence="3">
    <location>
        <begin position="33"/>
        <end position="55"/>
    </location>
</feature>
<keyword evidence="3" id="KW-0812">Transmembrane</keyword>
<dbReference type="InterPro" id="IPR000620">
    <property type="entry name" value="EamA_dom"/>
</dbReference>
<keyword evidence="6" id="KW-1185">Reference proteome</keyword>
<evidence type="ECO:0000256" key="2">
    <source>
        <dbReference type="ARBA" id="ARBA00007362"/>
    </source>
</evidence>
<keyword evidence="3" id="KW-0472">Membrane</keyword>
<comment type="similarity">
    <text evidence="2">Belongs to the EamA transporter family.</text>
</comment>
<dbReference type="AlphaFoldDB" id="A0A0A5G670"/>
<reference evidence="5 6" key="1">
    <citation type="submission" date="2013-08" db="EMBL/GenBank/DDBJ databases">
        <authorList>
            <person name="Huang J."/>
            <person name="Wang G."/>
        </authorList>
    </citation>
    <scope>NUCLEOTIDE SEQUENCE [LARGE SCALE GENOMIC DNA]</scope>
    <source>
        <strain evidence="5 6">JSM 072002</strain>
    </source>
</reference>
<feature type="transmembrane region" description="Helical" evidence="3">
    <location>
        <begin position="250"/>
        <end position="272"/>
    </location>
</feature>
<accession>A0A0A5G670</accession>